<accession>A0A1V9EEL0</accession>
<keyword evidence="1" id="KW-0472">Membrane</keyword>
<gene>
    <name evidence="3" type="ORF">A4H97_09375</name>
</gene>
<dbReference type="EMBL" id="LVXG01000034">
    <property type="protein sequence ID" value="OQP44568.1"/>
    <property type="molecule type" value="Genomic_DNA"/>
</dbReference>
<protein>
    <recommendedName>
        <fullName evidence="2">Phosphatidic acid phosphatase type 2/haloperoxidase domain-containing protein</fullName>
    </recommendedName>
</protein>
<dbReference type="PANTHER" id="PTHR14969">
    <property type="entry name" value="SPHINGOSINE-1-PHOSPHATE PHOSPHOHYDROLASE"/>
    <property type="match status" value="1"/>
</dbReference>
<evidence type="ECO:0000259" key="2">
    <source>
        <dbReference type="SMART" id="SM00014"/>
    </source>
</evidence>
<proteinExistence type="predicted"/>
<dbReference type="STRING" id="354355.SAMN05660816_03670"/>
<dbReference type="PANTHER" id="PTHR14969:SF13">
    <property type="entry name" value="AT30094P"/>
    <property type="match status" value="1"/>
</dbReference>
<dbReference type="SUPFAM" id="SSF48317">
    <property type="entry name" value="Acid phosphatase/Vanadium-dependent haloperoxidase"/>
    <property type="match status" value="1"/>
</dbReference>
<dbReference type="Proteomes" id="UP000192610">
    <property type="component" value="Unassembled WGS sequence"/>
</dbReference>
<feature type="transmembrane region" description="Helical" evidence="1">
    <location>
        <begin position="57"/>
        <end position="77"/>
    </location>
</feature>
<evidence type="ECO:0000313" key="3">
    <source>
        <dbReference type="EMBL" id="OQP44568.1"/>
    </source>
</evidence>
<comment type="caution">
    <text evidence="3">The sequence shown here is derived from an EMBL/GenBank/DDBJ whole genome shotgun (WGS) entry which is preliminary data.</text>
</comment>
<feature type="transmembrane region" description="Helical" evidence="1">
    <location>
        <begin position="21"/>
        <end position="45"/>
    </location>
</feature>
<reference evidence="4" key="1">
    <citation type="submission" date="2016-04" db="EMBL/GenBank/DDBJ databases">
        <authorList>
            <person name="Chen L."/>
            <person name="Zhuang W."/>
            <person name="Wang G."/>
        </authorList>
    </citation>
    <scope>NUCLEOTIDE SEQUENCE [LARGE SCALE GENOMIC DNA]</scope>
    <source>
        <strain evidence="4">17621</strain>
    </source>
</reference>
<feature type="transmembrane region" description="Helical" evidence="1">
    <location>
        <begin position="181"/>
        <end position="203"/>
    </location>
</feature>
<keyword evidence="4" id="KW-1185">Reference proteome</keyword>
<dbReference type="Pfam" id="PF01569">
    <property type="entry name" value="PAP2"/>
    <property type="match status" value="1"/>
</dbReference>
<feature type="transmembrane region" description="Helical" evidence="1">
    <location>
        <begin position="134"/>
        <end position="152"/>
    </location>
</feature>
<sequence>MSKTVKGFIRICKADPVFWSVLLIVLTISGISLSIFSSRAIFFGLNSIHTLYLDTFFQNYTLLGDGVFSIAIFLILLLAERSALAMQVITAYLFSGIVSQILKRAFHAPRPHAIISNAEYPWFVEGITNTGMTSFPSGHTTSVFALATILALNTTDKRFSLIYLVTAIITGYSRIYLGQHFLADVTAGALIGTLSGLLVYWYLRQVKVEWVSVRKESYSI</sequence>
<evidence type="ECO:0000313" key="4">
    <source>
        <dbReference type="Proteomes" id="UP000192610"/>
    </source>
</evidence>
<keyword evidence="1" id="KW-0812">Transmembrane</keyword>
<dbReference type="SMART" id="SM00014">
    <property type="entry name" value="acidPPc"/>
    <property type="match status" value="1"/>
</dbReference>
<dbReference type="Gene3D" id="1.20.144.10">
    <property type="entry name" value="Phosphatidic acid phosphatase type 2/haloperoxidase"/>
    <property type="match status" value="1"/>
</dbReference>
<organism evidence="3 4">
    <name type="scientific">Niastella yeongjuensis</name>
    <dbReference type="NCBI Taxonomy" id="354355"/>
    <lineage>
        <taxon>Bacteria</taxon>
        <taxon>Pseudomonadati</taxon>
        <taxon>Bacteroidota</taxon>
        <taxon>Chitinophagia</taxon>
        <taxon>Chitinophagales</taxon>
        <taxon>Chitinophagaceae</taxon>
        <taxon>Niastella</taxon>
    </lineage>
</organism>
<feature type="transmembrane region" description="Helical" evidence="1">
    <location>
        <begin position="159"/>
        <end position="175"/>
    </location>
</feature>
<feature type="transmembrane region" description="Helical" evidence="1">
    <location>
        <begin position="84"/>
        <end position="102"/>
    </location>
</feature>
<feature type="domain" description="Phosphatidic acid phosphatase type 2/haloperoxidase" evidence="2">
    <location>
        <begin position="83"/>
        <end position="200"/>
    </location>
</feature>
<keyword evidence="1" id="KW-1133">Transmembrane helix</keyword>
<name>A0A1V9EEL0_9BACT</name>
<evidence type="ECO:0000256" key="1">
    <source>
        <dbReference type="SAM" id="Phobius"/>
    </source>
</evidence>
<dbReference type="InterPro" id="IPR000326">
    <property type="entry name" value="PAP2/HPO"/>
</dbReference>
<dbReference type="AlphaFoldDB" id="A0A1V9EEL0"/>
<dbReference type="InterPro" id="IPR036938">
    <property type="entry name" value="PAP2/HPO_sf"/>
</dbReference>